<dbReference type="EMBL" id="BAFE01000034">
    <property type="protein sequence ID" value="GAB48040.1"/>
    <property type="molecule type" value="Genomic_DNA"/>
</dbReference>
<comment type="caution">
    <text evidence="2">The sequence shown here is derived from an EMBL/GenBank/DDBJ whole genome shotgun (WGS) entry which is preliminary data.</text>
</comment>
<dbReference type="STRING" id="1089455.MOPEL_036_00040"/>
<feature type="region of interest" description="Disordered" evidence="1">
    <location>
        <begin position="1"/>
        <end position="31"/>
    </location>
</feature>
<accession>H5UQN2</accession>
<evidence type="ECO:0000313" key="3">
    <source>
        <dbReference type="Proteomes" id="UP000004367"/>
    </source>
</evidence>
<dbReference type="InterPro" id="IPR015943">
    <property type="entry name" value="WD40/YVTN_repeat-like_dom_sf"/>
</dbReference>
<feature type="compositionally biased region" description="Basic and acidic residues" evidence="1">
    <location>
        <begin position="254"/>
        <end position="294"/>
    </location>
</feature>
<dbReference type="RefSeq" id="WP_009481938.1">
    <property type="nucleotide sequence ID" value="NZ_BAFE01000034.1"/>
</dbReference>
<name>H5UQN2_9MICO</name>
<feature type="region of interest" description="Disordered" evidence="1">
    <location>
        <begin position="243"/>
        <end position="307"/>
    </location>
</feature>
<dbReference type="eggNOG" id="COG3391">
    <property type="taxonomic scope" value="Bacteria"/>
</dbReference>
<dbReference type="OrthoDB" id="3250815at2"/>
<dbReference type="Proteomes" id="UP000004367">
    <property type="component" value="Unassembled WGS sequence"/>
</dbReference>
<dbReference type="InterPro" id="IPR011044">
    <property type="entry name" value="Quino_amine_DH_bsu"/>
</dbReference>
<organism evidence="2 3">
    <name type="scientific">Mobilicoccus pelagius NBRC 104925</name>
    <dbReference type="NCBI Taxonomy" id="1089455"/>
    <lineage>
        <taxon>Bacteria</taxon>
        <taxon>Bacillati</taxon>
        <taxon>Actinomycetota</taxon>
        <taxon>Actinomycetes</taxon>
        <taxon>Micrococcales</taxon>
        <taxon>Dermatophilaceae</taxon>
        <taxon>Mobilicoccus</taxon>
    </lineage>
</organism>
<sequence length="307" mass="32373">MHEVPERELSGGGGPGSLFTTQGTEESRSVVQVRRGSKVLAQTSNCPGSHGEATAAPTARGDVVVMGCENGPVVFRDGTFHKVPVKGSYARTGNLAGHDRSPIVLGDHKVDKDAEPVERPTRVSLVDTRTATAKLVDLGSAYWFRSLARGPRGEGLVLTYDGRLRVIDVEKGEVTASIPVISPWKEKDDWQEPGPAVKVAGDRAYVTDAEKRSVTVVDVPSRTVVARYGLPATPVEIAVTTGRPQESAAAKPEGAGHGDTHGHGHAHDHAHEHGDAHDHDTEGAHEHGDAHDGGASHGTAPTGTSRR</sequence>
<evidence type="ECO:0000313" key="2">
    <source>
        <dbReference type="EMBL" id="GAB48040.1"/>
    </source>
</evidence>
<protein>
    <submittedName>
        <fullName evidence="2">Uncharacterized protein</fullName>
    </submittedName>
</protein>
<keyword evidence="3" id="KW-1185">Reference proteome</keyword>
<dbReference type="SUPFAM" id="SSF50969">
    <property type="entry name" value="YVTN repeat-like/Quinoprotein amine dehydrogenase"/>
    <property type="match status" value="1"/>
</dbReference>
<evidence type="ECO:0000256" key="1">
    <source>
        <dbReference type="SAM" id="MobiDB-lite"/>
    </source>
</evidence>
<gene>
    <name evidence="2" type="ORF">MOPEL_036_00040</name>
</gene>
<dbReference type="AlphaFoldDB" id="H5UQN2"/>
<dbReference type="Gene3D" id="2.130.10.10">
    <property type="entry name" value="YVTN repeat-like/Quinoprotein amine dehydrogenase"/>
    <property type="match status" value="1"/>
</dbReference>
<reference evidence="2 3" key="1">
    <citation type="submission" date="2012-02" db="EMBL/GenBank/DDBJ databases">
        <title>Whole genome shotgun sequence of Mobilicoccus pelagius NBRC 104925.</title>
        <authorList>
            <person name="Yoshida Y."/>
            <person name="Hosoyama A."/>
            <person name="Tsuchikane K."/>
            <person name="Katsumata H."/>
            <person name="Yamazaki S."/>
            <person name="Fujita N."/>
        </authorList>
    </citation>
    <scope>NUCLEOTIDE SEQUENCE [LARGE SCALE GENOMIC DNA]</scope>
    <source>
        <strain evidence="2 3">NBRC 104925</strain>
    </source>
</reference>
<proteinExistence type="predicted"/>